<dbReference type="GO" id="GO:0022857">
    <property type="term" value="F:transmembrane transporter activity"/>
    <property type="evidence" value="ECO:0007669"/>
    <property type="project" value="InterPro"/>
</dbReference>
<evidence type="ECO:0000256" key="4">
    <source>
        <dbReference type="ARBA" id="ARBA00022989"/>
    </source>
</evidence>
<dbReference type="PANTHER" id="PTHR42770:SF18">
    <property type="entry name" value="ARGININE_AGMATINE ANTIPORTER"/>
    <property type="match status" value="1"/>
</dbReference>
<evidence type="ECO:0000313" key="8">
    <source>
        <dbReference type="Proteomes" id="UP000051330"/>
    </source>
</evidence>
<keyword evidence="8" id="KW-1185">Reference proteome</keyword>
<dbReference type="EMBL" id="AZEC01000006">
    <property type="protein sequence ID" value="KRL12807.1"/>
    <property type="molecule type" value="Genomic_DNA"/>
</dbReference>
<keyword evidence="4 6" id="KW-1133">Transmembrane helix</keyword>
<dbReference type="AlphaFoldDB" id="A0A0R1MX74"/>
<evidence type="ECO:0000313" key="7">
    <source>
        <dbReference type="EMBL" id="KRL12807.1"/>
    </source>
</evidence>
<evidence type="ECO:0000256" key="3">
    <source>
        <dbReference type="ARBA" id="ARBA00022692"/>
    </source>
</evidence>
<reference evidence="7 8" key="1">
    <citation type="journal article" date="2015" name="Genome Announc.">
        <title>Expanding the biotechnology potential of lactobacilli through comparative genomics of 213 strains and associated genera.</title>
        <authorList>
            <person name="Sun Z."/>
            <person name="Harris H.M."/>
            <person name="McCann A."/>
            <person name="Guo C."/>
            <person name="Argimon S."/>
            <person name="Zhang W."/>
            <person name="Yang X."/>
            <person name="Jeffery I.B."/>
            <person name="Cooney J.C."/>
            <person name="Kagawa T.F."/>
            <person name="Liu W."/>
            <person name="Song Y."/>
            <person name="Salvetti E."/>
            <person name="Wrobel A."/>
            <person name="Rasinkangas P."/>
            <person name="Parkhill J."/>
            <person name="Rea M.C."/>
            <person name="O'Sullivan O."/>
            <person name="Ritari J."/>
            <person name="Douillard F.P."/>
            <person name="Paul Ross R."/>
            <person name="Yang R."/>
            <person name="Briner A.E."/>
            <person name="Felis G.E."/>
            <person name="de Vos W.M."/>
            <person name="Barrangou R."/>
            <person name="Klaenhammer T.R."/>
            <person name="Caufield P.W."/>
            <person name="Cui Y."/>
            <person name="Zhang H."/>
            <person name="O'Toole P.W."/>
        </authorList>
    </citation>
    <scope>NUCLEOTIDE SEQUENCE [LARGE SCALE GENOMIC DNA]</scope>
    <source>
        <strain evidence="7 8">DSM 12744</strain>
    </source>
</reference>
<evidence type="ECO:0000256" key="5">
    <source>
        <dbReference type="ARBA" id="ARBA00023136"/>
    </source>
</evidence>
<comment type="caution">
    <text evidence="7">The sequence shown here is derived from an EMBL/GenBank/DDBJ whole genome shotgun (WGS) entry which is preliminary data.</text>
</comment>
<feature type="transmembrane region" description="Helical" evidence="6">
    <location>
        <begin position="120"/>
        <end position="143"/>
    </location>
</feature>
<dbReference type="GO" id="GO:0005886">
    <property type="term" value="C:plasma membrane"/>
    <property type="evidence" value="ECO:0007669"/>
    <property type="project" value="UniProtKB-SubCell"/>
</dbReference>
<dbReference type="Gene3D" id="1.20.1740.10">
    <property type="entry name" value="Amino acid/polyamine transporter I"/>
    <property type="match status" value="1"/>
</dbReference>
<dbReference type="RefSeq" id="WP_083487702.1">
    <property type="nucleotide sequence ID" value="NZ_AZEC01000006.1"/>
</dbReference>
<gene>
    <name evidence="7" type="ORF">FD09_GL002794</name>
</gene>
<feature type="transmembrane region" description="Helical" evidence="6">
    <location>
        <begin position="323"/>
        <end position="340"/>
    </location>
</feature>
<keyword evidence="3 6" id="KW-0812">Transmembrane</keyword>
<dbReference type="OrthoDB" id="3181223at2"/>
<keyword evidence="2" id="KW-1003">Cell membrane</keyword>
<dbReference type="PANTHER" id="PTHR42770">
    <property type="entry name" value="AMINO ACID TRANSPORTER-RELATED"/>
    <property type="match status" value="1"/>
</dbReference>
<dbReference type="InterPro" id="IPR002293">
    <property type="entry name" value="AA/rel_permease1"/>
</dbReference>
<dbReference type="STRING" id="1423792.FD09_GL002794"/>
<dbReference type="PIRSF" id="PIRSF006060">
    <property type="entry name" value="AA_transporter"/>
    <property type="match status" value="1"/>
</dbReference>
<feature type="transmembrane region" description="Helical" evidence="6">
    <location>
        <begin position="187"/>
        <end position="208"/>
    </location>
</feature>
<evidence type="ECO:0000256" key="6">
    <source>
        <dbReference type="SAM" id="Phobius"/>
    </source>
</evidence>
<evidence type="ECO:0000256" key="2">
    <source>
        <dbReference type="ARBA" id="ARBA00022475"/>
    </source>
</evidence>
<dbReference type="Proteomes" id="UP000051330">
    <property type="component" value="Unassembled WGS sequence"/>
</dbReference>
<sequence length="436" mass="45797">MEAQQDKGAQLGLFSIVLLGINGIIGSGIFLLPNQVATLMGTAGIFSLIFDAFLVITIAMCFAKAATYYDQDGGPYLYAKDAFGDFVGFEVGFVTWAIQIIAEATMAVAFATALGATFPALATVLGKNITVTVLLGLMALMNIAGVKVSKIVNNIVALSKLIPLVLFVALGIWFIHGGNFTPMFPHGHYVAGHFGAAAVTMFYAFAGFERVVVAAGDMRNPKKNLPRALLIMVGVVLAFYLLIQTVCTGVLGASALSHTTAPIQAAFAHFAGGFGNALVAAGTLLSTAGFLVASSYVTPRSGVALAENHMMPAMIAKRNKKNAPYIAILISISISILIAWSGQFAYLAQISAVSRFAQYIPTCLAVLIFRHSKSAVPGRFNLPLGPVIPIVAVAVSGWLLLQVSAQQLILGLGALIVAVPFYFLMGKQAATVKDLS</sequence>
<evidence type="ECO:0000256" key="1">
    <source>
        <dbReference type="ARBA" id="ARBA00004651"/>
    </source>
</evidence>
<feature type="transmembrane region" description="Helical" evidence="6">
    <location>
        <begin position="229"/>
        <end position="255"/>
    </location>
</feature>
<feature type="transmembrane region" description="Helical" evidence="6">
    <location>
        <begin position="44"/>
        <end position="66"/>
    </location>
</feature>
<comment type="subcellular location">
    <subcellularLocation>
        <location evidence="1">Cell membrane</location>
        <topology evidence="1">Multi-pass membrane protein</topology>
    </subcellularLocation>
</comment>
<feature type="transmembrane region" description="Helical" evidence="6">
    <location>
        <begin position="155"/>
        <end position="175"/>
    </location>
</feature>
<dbReference type="PATRIC" id="fig|1423792.3.peg.2854"/>
<feature type="transmembrane region" description="Helical" evidence="6">
    <location>
        <begin position="12"/>
        <end position="32"/>
    </location>
</feature>
<feature type="transmembrane region" description="Helical" evidence="6">
    <location>
        <begin position="381"/>
        <end position="401"/>
    </location>
</feature>
<proteinExistence type="predicted"/>
<name>A0A0R1MX74_9LACO</name>
<accession>A0A0R1MX74</accession>
<dbReference type="Pfam" id="PF13520">
    <property type="entry name" value="AA_permease_2"/>
    <property type="match status" value="1"/>
</dbReference>
<feature type="transmembrane region" description="Helical" evidence="6">
    <location>
        <begin position="267"/>
        <end position="292"/>
    </location>
</feature>
<protein>
    <submittedName>
        <fullName evidence="7">Amino acid permease</fullName>
    </submittedName>
</protein>
<keyword evidence="5 6" id="KW-0472">Membrane</keyword>
<feature type="transmembrane region" description="Helical" evidence="6">
    <location>
        <begin position="407"/>
        <end position="425"/>
    </location>
</feature>
<dbReference type="InterPro" id="IPR050367">
    <property type="entry name" value="APC_superfamily"/>
</dbReference>
<organism evidence="7 8">
    <name type="scientific">Schleiferilactobacillus perolens DSM 12744</name>
    <dbReference type="NCBI Taxonomy" id="1423792"/>
    <lineage>
        <taxon>Bacteria</taxon>
        <taxon>Bacillati</taxon>
        <taxon>Bacillota</taxon>
        <taxon>Bacilli</taxon>
        <taxon>Lactobacillales</taxon>
        <taxon>Lactobacillaceae</taxon>
        <taxon>Schleiferilactobacillus</taxon>
    </lineage>
</organism>
<feature type="transmembrane region" description="Helical" evidence="6">
    <location>
        <begin position="87"/>
        <end position="114"/>
    </location>
</feature>